<dbReference type="EMBL" id="BMPG01000002">
    <property type="protein sequence ID" value="GGL63748.1"/>
    <property type="molecule type" value="Genomic_DNA"/>
</dbReference>
<dbReference type="GO" id="GO:0005829">
    <property type="term" value="C:cytosol"/>
    <property type="evidence" value="ECO:0007669"/>
    <property type="project" value="TreeGrafter"/>
</dbReference>
<protein>
    <submittedName>
        <fullName evidence="6">Ribokinase</fullName>
    </submittedName>
</protein>
<dbReference type="GO" id="GO:0016301">
    <property type="term" value="F:kinase activity"/>
    <property type="evidence" value="ECO:0007669"/>
    <property type="project" value="UniProtKB-KW"/>
</dbReference>
<dbReference type="AlphaFoldDB" id="A0A830FK43"/>
<dbReference type="InterPro" id="IPR011611">
    <property type="entry name" value="PfkB_dom"/>
</dbReference>
<dbReference type="SUPFAM" id="SSF53613">
    <property type="entry name" value="Ribokinase-like"/>
    <property type="match status" value="1"/>
</dbReference>
<sequence length="328" mass="32950">MSASDFLRAGDAFGGMVRVVSFGSVNVDRTWAVDEEVLSELRGRAWFPEPGETKTVASVPESELPSGSPSVTLGGKGANDAVAAAGVGADARLVGAVGGDAGEYGVLETLEERGVETSGVRVESGRATGAAYVFVAPDGESHVARVRGANAAVDAALVDDALDVIRKADALCLQNEIPTAAMTALLDGLEPKGPVVVFDPAPVEGAAAVAGHPRVDYVTPNEVEADALEADAVADATVVVTRGADDVVVRRGGAEAFRVTPPPAAVEDTTGAGDTFAGALATRLGEGVDDRTAVEFAAAASAVATEAVGAQAAMPARDAVEAKVEETG</sequence>
<reference evidence="6" key="1">
    <citation type="journal article" date="2014" name="Int. J. Syst. Evol. Microbiol.">
        <title>Complete genome sequence of Corynebacterium casei LMG S-19264T (=DSM 44701T), isolated from a smear-ripened cheese.</title>
        <authorList>
            <consortium name="US DOE Joint Genome Institute (JGI-PGF)"/>
            <person name="Walter F."/>
            <person name="Albersmeier A."/>
            <person name="Kalinowski J."/>
            <person name="Ruckert C."/>
        </authorList>
    </citation>
    <scope>NUCLEOTIDE SEQUENCE</scope>
    <source>
        <strain evidence="6">JCM 19596</strain>
    </source>
</reference>
<dbReference type="InterPro" id="IPR029056">
    <property type="entry name" value="Ribokinase-like"/>
</dbReference>
<name>A0A830FK43_9EURY</name>
<evidence type="ECO:0000256" key="3">
    <source>
        <dbReference type="ARBA" id="ARBA00022777"/>
    </source>
</evidence>
<dbReference type="PROSITE" id="PS00584">
    <property type="entry name" value="PFKB_KINASES_2"/>
    <property type="match status" value="1"/>
</dbReference>
<feature type="domain" description="Carbohydrate kinase PfkB" evidence="5">
    <location>
        <begin position="67"/>
        <end position="316"/>
    </location>
</feature>
<comment type="caution">
    <text evidence="6">The sequence shown here is derived from an EMBL/GenBank/DDBJ whole genome shotgun (WGS) entry which is preliminary data.</text>
</comment>
<keyword evidence="2" id="KW-0808">Transferase</keyword>
<evidence type="ECO:0000256" key="4">
    <source>
        <dbReference type="SAM" id="MobiDB-lite"/>
    </source>
</evidence>
<keyword evidence="3 6" id="KW-0418">Kinase</keyword>
<evidence type="ECO:0000256" key="2">
    <source>
        <dbReference type="ARBA" id="ARBA00022679"/>
    </source>
</evidence>
<evidence type="ECO:0000256" key="1">
    <source>
        <dbReference type="ARBA" id="ARBA00010688"/>
    </source>
</evidence>
<dbReference type="PANTHER" id="PTHR10584:SF166">
    <property type="entry name" value="RIBOKINASE"/>
    <property type="match status" value="1"/>
</dbReference>
<dbReference type="Pfam" id="PF00294">
    <property type="entry name" value="PfkB"/>
    <property type="match status" value="1"/>
</dbReference>
<dbReference type="Gene3D" id="3.40.1190.20">
    <property type="match status" value="1"/>
</dbReference>
<dbReference type="InterPro" id="IPR002173">
    <property type="entry name" value="Carboh/pur_kinase_PfkB_CS"/>
</dbReference>
<evidence type="ECO:0000259" key="5">
    <source>
        <dbReference type="Pfam" id="PF00294"/>
    </source>
</evidence>
<evidence type="ECO:0000313" key="6">
    <source>
        <dbReference type="EMBL" id="GGL63748.1"/>
    </source>
</evidence>
<reference evidence="6" key="2">
    <citation type="submission" date="2020-09" db="EMBL/GenBank/DDBJ databases">
        <authorList>
            <person name="Sun Q."/>
            <person name="Ohkuma M."/>
        </authorList>
    </citation>
    <scope>NUCLEOTIDE SEQUENCE</scope>
    <source>
        <strain evidence="6">JCM 19596</strain>
    </source>
</reference>
<accession>A0A830FK43</accession>
<gene>
    <name evidence="6" type="primary">rbsK</name>
    <name evidence="6" type="ORF">GCM10009039_22050</name>
</gene>
<proteinExistence type="inferred from homology"/>
<feature type="region of interest" description="Disordered" evidence="4">
    <location>
        <begin position="51"/>
        <end position="73"/>
    </location>
</feature>
<dbReference type="PANTHER" id="PTHR10584">
    <property type="entry name" value="SUGAR KINASE"/>
    <property type="match status" value="1"/>
</dbReference>
<comment type="similarity">
    <text evidence="1">Belongs to the carbohydrate kinase PfkB family.</text>
</comment>
<evidence type="ECO:0000313" key="7">
    <source>
        <dbReference type="Proteomes" id="UP000607197"/>
    </source>
</evidence>
<organism evidence="6 7">
    <name type="scientific">Halocalculus aciditolerans</name>
    <dbReference type="NCBI Taxonomy" id="1383812"/>
    <lineage>
        <taxon>Archaea</taxon>
        <taxon>Methanobacteriati</taxon>
        <taxon>Methanobacteriota</taxon>
        <taxon>Stenosarchaea group</taxon>
        <taxon>Halobacteria</taxon>
        <taxon>Halobacteriales</taxon>
        <taxon>Halobacteriaceae</taxon>
        <taxon>Halocalculus</taxon>
    </lineage>
</organism>
<dbReference type="Proteomes" id="UP000607197">
    <property type="component" value="Unassembled WGS sequence"/>
</dbReference>
<keyword evidence="7" id="KW-1185">Reference proteome</keyword>